<gene>
    <name evidence="5" type="ORF">JCR33_13585</name>
</gene>
<evidence type="ECO:0000256" key="1">
    <source>
        <dbReference type="ARBA" id="ARBA00004751"/>
    </source>
</evidence>
<dbReference type="GO" id="GO:0006099">
    <property type="term" value="P:tricarboxylic acid cycle"/>
    <property type="evidence" value="ECO:0007669"/>
    <property type="project" value="TreeGrafter"/>
</dbReference>
<dbReference type="PANTHER" id="PTHR11739">
    <property type="entry name" value="CITRATE SYNTHASE"/>
    <property type="match status" value="1"/>
</dbReference>
<proteinExistence type="inferred from homology"/>
<dbReference type="SUPFAM" id="SSF48256">
    <property type="entry name" value="Citrate synthase"/>
    <property type="match status" value="1"/>
</dbReference>
<dbReference type="InterPro" id="IPR016142">
    <property type="entry name" value="Citrate_synth-like_lrg_a-sub"/>
</dbReference>
<dbReference type="CDD" id="cd06102">
    <property type="entry name" value="citrate_synt_like_2"/>
    <property type="match status" value="1"/>
</dbReference>
<reference evidence="5" key="1">
    <citation type="submission" date="2020-12" db="EMBL/GenBank/DDBJ databases">
        <title>Bacterial taxonomy.</title>
        <authorList>
            <person name="Pan X."/>
        </authorList>
    </citation>
    <scope>NUCLEOTIDE SEQUENCE</scope>
    <source>
        <strain evidence="5">B2012</strain>
    </source>
</reference>
<dbReference type="InterPro" id="IPR002020">
    <property type="entry name" value="Citrate_synthase"/>
</dbReference>
<comment type="similarity">
    <text evidence="2">Belongs to the citrate synthase family.</text>
</comment>
<dbReference type="GO" id="GO:0005829">
    <property type="term" value="C:cytosol"/>
    <property type="evidence" value="ECO:0007669"/>
    <property type="project" value="TreeGrafter"/>
</dbReference>
<dbReference type="EMBL" id="JAEKJA010000010">
    <property type="protein sequence ID" value="MBJ3776732.1"/>
    <property type="molecule type" value="Genomic_DNA"/>
</dbReference>
<dbReference type="GO" id="GO:0036440">
    <property type="term" value="F:citrate synthase activity"/>
    <property type="evidence" value="ECO:0007669"/>
    <property type="project" value="UniProtKB-EC"/>
</dbReference>
<organism evidence="5 6">
    <name type="scientific">Acuticoccus mangrovi</name>
    <dbReference type="NCBI Taxonomy" id="2796142"/>
    <lineage>
        <taxon>Bacteria</taxon>
        <taxon>Pseudomonadati</taxon>
        <taxon>Pseudomonadota</taxon>
        <taxon>Alphaproteobacteria</taxon>
        <taxon>Hyphomicrobiales</taxon>
        <taxon>Amorphaceae</taxon>
        <taxon>Acuticoccus</taxon>
    </lineage>
</organism>
<dbReference type="GO" id="GO:0005975">
    <property type="term" value="P:carbohydrate metabolic process"/>
    <property type="evidence" value="ECO:0007669"/>
    <property type="project" value="TreeGrafter"/>
</dbReference>
<keyword evidence="6" id="KW-1185">Reference proteome</keyword>
<sequence length="402" mass="43320">MAPVPPREPPLPAREPYVSSALAIEILGVRSATLYAYVSRGLVRTRTDPADPRKRTYNLKDLEALVRRKRLAKRPNEAAISALDFGLPVMSSEISAIDERRILYRGHDIVAWSAGATLEETAALLWDCTADIFAAPHGPEPAPRVGALREGRVERRCLVAMARLAANAPADHPHARQSDLADAAAVLRTMLAVVLGRRADARPVHMQLSEHWGLGADAADLCRLALSLSADYELNTATFGVRVVASTGASLAACVCAGLAAYGSPFHAGQMALIERVFEEAETEDDAGALRVRLERSEAPPIFGLQLHEDGDPRARAILERLPSGSPCLAVVDAMAGHLGKHPNLNIALVAMRRTLSLPPDAAITLFLLGRCVGWISHALEQQASDRPIRPRARYTGPQSDL</sequence>
<evidence type="ECO:0000313" key="6">
    <source>
        <dbReference type="Proteomes" id="UP000609531"/>
    </source>
</evidence>
<comment type="caution">
    <text evidence="5">The sequence shown here is derived from an EMBL/GenBank/DDBJ whole genome shotgun (WGS) entry which is preliminary data.</text>
</comment>
<dbReference type="Pfam" id="PF00285">
    <property type="entry name" value="Citrate_synt"/>
    <property type="match status" value="1"/>
</dbReference>
<dbReference type="Gene3D" id="1.10.580.10">
    <property type="entry name" value="Citrate Synthase, domain 1"/>
    <property type="match status" value="2"/>
</dbReference>
<dbReference type="Proteomes" id="UP000609531">
    <property type="component" value="Unassembled WGS sequence"/>
</dbReference>
<dbReference type="EC" id="2.3.3.16" evidence="3"/>
<dbReference type="PANTHER" id="PTHR11739:SF4">
    <property type="entry name" value="CITRATE SYNTHASE, PEROXISOMAL"/>
    <property type="match status" value="1"/>
</dbReference>
<protein>
    <recommendedName>
        <fullName evidence="3">citrate synthase (unknown stereospecificity)</fullName>
        <ecNumber evidence="3">2.3.3.16</ecNumber>
    </recommendedName>
</protein>
<evidence type="ECO:0000256" key="3">
    <source>
        <dbReference type="ARBA" id="ARBA00012972"/>
    </source>
</evidence>
<dbReference type="RefSeq" id="WP_198882622.1">
    <property type="nucleotide sequence ID" value="NZ_JAEKJA010000010.1"/>
</dbReference>
<name>A0A934IMT5_9HYPH</name>
<comment type="pathway">
    <text evidence="1">Carbohydrate metabolism; tricarboxylic acid cycle; isocitrate from oxaloacetate: step 1/2.</text>
</comment>
<dbReference type="Gene3D" id="1.10.230.10">
    <property type="entry name" value="Cytochrome P450-Terp, domain 2"/>
    <property type="match status" value="1"/>
</dbReference>
<evidence type="ECO:0000256" key="2">
    <source>
        <dbReference type="ARBA" id="ARBA00010566"/>
    </source>
</evidence>
<accession>A0A934IMT5</accession>
<evidence type="ECO:0000256" key="4">
    <source>
        <dbReference type="ARBA" id="ARBA00022679"/>
    </source>
</evidence>
<dbReference type="AlphaFoldDB" id="A0A934IMT5"/>
<keyword evidence="4" id="KW-0808">Transferase</keyword>
<dbReference type="InterPro" id="IPR016143">
    <property type="entry name" value="Citrate_synth-like_sm_a-sub"/>
</dbReference>
<dbReference type="InterPro" id="IPR036969">
    <property type="entry name" value="Citrate_synthase_sf"/>
</dbReference>
<evidence type="ECO:0000313" key="5">
    <source>
        <dbReference type="EMBL" id="MBJ3776732.1"/>
    </source>
</evidence>
<dbReference type="PRINTS" id="PR00143">
    <property type="entry name" value="CITRTSNTHASE"/>
</dbReference>